<protein>
    <submittedName>
        <fullName evidence="1">Uncharacterized protein</fullName>
    </submittedName>
</protein>
<dbReference type="AlphaFoldDB" id="A0A0C3B0R9"/>
<sequence>MEAGPIILDISDMAAVMKFEKSAVSRSSPTFSTYLSAPHSYLLGNQAILKYEMASCITPLVPYVGAALVHTHKSLHRDAHRRQPKFAVPPTHGDQAYPSTRTLVAVAACVNQGS</sequence>
<accession>A0A0C3B0R9</accession>
<dbReference type="EMBL" id="KN822004">
    <property type="protein sequence ID" value="KIM70862.1"/>
    <property type="molecule type" value="Genomic_DNA"/>
</dbReference>
<dbReference type="HOGENOM" id="CLU_2122504_0_0_1"/>
<keyword evidence="2" id="KW-1185">Reference proteome</keyword>
<organism evidence="1 2">
    <name type="scientific">Scleroderma citrinum Foug A</name>
    <dbReference type="NCBI Taxonomy" id="1036808"/>
    <lineage>
        <taxon>Eukaryota</taxon>
        <taxon>Fungi</taxon>
        <taxon>Dikarya</taxon>
        <taxon>Basidiomycota</taxon>
        <taxon>Agaricomycotina</taxon>
        <taxon>Agaricomycetes</taxon>
        <taxon>Agaricomycetidae</taxon>
        <taxon>Boletales</taxon>
        <taxon>Sclerodermatineae</taxon>
        <taxon>Sclerodermataceae</taxon>
        <taxon>Scleroderma</taxon>
    </lineage>
</organism>
<proteinExistence type="predicted"/>
<evidence type="ECO:0000313" key="2">
    <source>
        <dbReference type="Proteomes" id="UP000053989"/>
    </source>
</evidence>
<dbReference type="Proteomes" id="UP000053989">
    <property type="component" value="Unassembled WGS sequence"/>
</dbReference>
<reference evidence="2" key="2">
    <citation type="submission" date="2015-01" db="EMBL/GenBank/DDBJ databases">
        <title>Evolutionary Origins and Diversification of the Mycorrhizal Mutualists.</title>
        <authorList>
            <consortium name="DOE Joint Genome Institute"/>
            <consortium name="Mycorrhizal Genomics Consortium"/>
            <person name="Kohler A."/>
            <person name="Kuo A."/>
            <person name="Nagy L.G."/>
            <person name="Floudas D."/>
            <person name="Copeland A."/>
            <person name="Barry K.W."/>
            <person name="Cichocki N."/>
            <person name="Veneault-Fourrey C."/>
            <person name="LaButti K."/>
            <person name="Lindquist E.A."/>
            <person name="Lipzen A."/>
            <person name="Lundell T."/>
            <person name="Morin E."/>
            <person name="Murat C."/>
            <person name="Riley R."/>
            <person name="Ohm R."/>
            <person name="Sun H."/>
            <person name="Tunlid A."/>
            <person name="Henrissat B."/>
            <person name="Grigoriev I.V."/>
            <person name="Hibbett D.S."/>
            <person name="Martin F."/>
        </authorList>
    </citation>
    <scope>NUCLEOTIDE SEQUENCE [LARGE SCALE GENOMIC DNA]</scope>
    <source>
        <strain evidence="2">Foug A</strain>
    </source>
</reference>
<dbReference type="InParanoid" id="A0A0C3B0R9"/>
<gene>
    <name evidence="1" type="ORF">SCLCIDRAFT_173536</name>
</gene>
<evidence type="ECO:0000313" key="1">
    <source>
        <dbReference type="EMBL" id="KIM70862.1"/>
    </source>
</evidence>
<name>A0A0C3B0R9_9AGAM</name>
<reference evidence="1 2" key="1">
    <citation type="submission" date="2014-04" db="EMBL/GenBank/DDBJ databases">
        <authorList>
            <consortium name="DOE Joint Genome Institute"/>
            <person name="Kuo A."/>
            <person name="Kohler A."/>
            <person name="Nagy L.G."/>
            <person name="Floudas D."/>
            <person name="Copeland A."/>
            <person name="Barry K.W."/>
            <person name="Cichocki N."/>
            <person name="Veneault-Fourrey C."/>
            <person name="LaButti K."/>
            <person name="Lindquist E.A."/>
            <person name="Lipzen A."/>
            <person name="Lundell T."/>
            <person name="Morin E."/>
            <person name="Murat C."/>
            <person name="Sun H."/>
            <person name="Tunlid A."/>
            <person name="Henrissat B."/>
            <person name="Grigoriev I.V."/>
            <person name="Hibbett D.S."/>
            <person name="Martin F."/>
            <person name="Nordberg H.P."/>
            <person name="Cantor M.N."/>
            <person name="Hua S.X."/>
        </authorList>
    </citation>
    <scope>NUCLEOTIDE SEQUENCE [LARGE SCALE GENOMIC DNA]</scope>
    <source>
        <strain evidence="1 2">Foug A</strain>
    </source>
</reference>